<dbReference type="InterPro" id="IPR052957">
    <property type="entry name" value="Auxin_embryo_med"/>
</dbReference>
<dbReference type="InterPro" id="IPR024975">
    <property type="entry name" value="NOV_C"/>
</dbReference>
<comment type="caution">
    <text evidence="2">The sequence shown here is derived from an EMBL/GenBank/DDBJ whole genome shotgun (WGS) entry which is preliminary data.</text>
</comment>
<dbReference type="Pfam" id="PF13020">
    <property type="entry name" value="NOV_C"/>
    <property type="match status" value="1"/>
</dbReference>
<sequence length="685" mass="78752">MRRFKDVVKEVSDKFINEAKQSPQLISDMAKMEYYMAESYCGRLFIELLQNADDAKATRIISFYNNGNLYFGNNGKPFDEEDLVAISRSGASEKQRGKTIGYRGIGFKSASAVSKEIIIHSANTYFSFSKEKCAKLLNMNSEDVPTIRIPIYLENVEQKIQDDVEVLKDSGYSTIFVFTNVDVDIYLEELRDVNDGFFLFLNNVYECVFDICDFKDQYSIGRFSNFGNEHVEIQNALDTTEWMIVKNRDAAVAFLIKDGIIVPCKEEQAVYHCYLPTLEKSIVLCKINADFSTDPSRKHITLDDKTKDSLKRISQIIGLVFEKALNEADTGKYKNIFRLFQQKSTTSKINFYLDGLIETDITSRKWIKLENGEKISPNEYKLLPASFDLDNPSSVRVVNGEISKDSLPKQVYENIDEIEPFMSRYSTKRLSIDVISKDLSDKNYVKQLNLETYTQLLIGTIRESKMETAINAEYSPKLDSFIIKNDRGEYTSIEDLVEKEEEIEPSLRREIKDRLGDSEIKWFQAQVETKNLISETPQDEEVATFNSSRQGKEEGALSPHIAKWRNAESKCVSIEESMGNEAYDVSLKNYGYDVESTTPDGEHRYIEVKSVKKDFGFSLTNNEYAAAYQYGAQYFVCLLLEDDDKLIARYIQDPLKNARFEKRIKQWEWICLDCNSVTLSFDLDS</sequence>
<dbReference type="PANTHER" id="PTHR32387">
    <property type="entry name" value="WU:FJ29H11"/>
    <property type="match status" value="1"/>
</dbReference>
<name>A0A6L5X3C9_9FIRM</name>
<feature type="domain" description="Protein NO VEIN C-terminal" evidence="1">
    <location>
        <begin position="574"/>
        <end position="645"/>
    </location>
</feature>
<dbReference type="Gene3D" id="3.30.565.10">
    <property type="entry name" value="Histidine kinase-like ATPase, C-terminal domain"/>
    <property type="match status" value="1"/>
</dbReference>
<dbReference type="RefSeq" id="WP_154521350.1">
    <property type="nucleotide sequence ID" value="NZ_VULZ01000001.1"/>
</dbReference>
<dbReference type="EMBL" id="VULZ01000001">
    <property type="protein sequence ID" value="MSS13466.1"/>
    <property type="molecule type" value="Genomic_DNA"/>
</dbReference>
<dbReference type="SUPFAM" id="SSF55874">
    <property type="entry name" value="ATPase domain of HSP90 chaperone/DNA topoisomerase II/histidine kinase"/>
    <property type="match status" value="1"/>
</dbReference>
<dbReference type="Proteomes" id="UP000481852">
    <property type="component" value="Unassembled WGS sequence"/>
</dbReference>
<evidence type="ECO:0000259" key="1">
    <source>
        <dbReference type="Pfam" id="PF13020"/>
    </source>
</evidence>
<dbReference type="InterPro" id="IPR036890">
    <property type="entry name" value="HATPase_C_sf"/>
</dbReference>
<gene>
    <name evidence="2" type="ORF">FYJ35_00090</name>
</gene>
<reference evidence="2 3" key="1">
    <citation type="submission" date="2019-08" db="EMBL/GenBank/DDBJ databases">
        <title>In-depth cultivation of the pig gut microbiome towards novel bacterial diversity and tailored functional studies.</title>
        <authorList>
            <person name="Wylensek D."/>
            <person name="Hitch T.C.A."/>
            <person name="Clavel T."/>
        </authorList>
    </citation>
    <scope>NUCLEOTIDE SEQUENCE [LARGE SCALE GENOMIC DNA]</scope>
    <source>
        <strain evidence="2 3">Oil+RF-744-WCA-WT-11</strain>
    </source>
</reference>
<organism evidence="2 3">
    <name type="scientific">Porcincola intestinalis</name>
    <dbReference type="NCBI Taxonomy" id="2606632"/>
    <lineage>
        <taxon>Bacteria</taxon>
        <taxon>Bacillati</taxon>
        <taxon>Bacillota</taxon>
        <taxon>Clostridia</taxon>
        <taxon>Lachnospirales</taxon>
        <taxon>Lachnospiraceae</taxon>
        <taxon>Porcincola</taxon>
    </lineage>
</organism>
<dbReference type="AlphaFoldDB" id="A0A6L5X3C9"/>
<dbReference type="PANTHER" id="PTHR32387:SF0">
    <property type="entry name" value="PROTEIN NO VEIN"/>
    <property type="match status" value="1"/>
</dbReference>
<evidence type="ECO:0000313" key="3">
    <source>
        <dbReference type="Proteomes" id="UP000481852"/>
    </source>
</evidence>
<accession>A0A6L5X3C9</accession>
<keyword evidence="3" id="KW-1185">Reference proteome</keyword>
<dbReference type="NCBIfam" id="NF047352">
    <property type="entry name" value="P_loop_sacsin"/>
    <property type="match status" value="1"/>
</dbReference>
<evidence type="ECO:0000313" key="2">
    <source>
        <dbReference type="EMBL" id="MSS13466.1"/>
    </source>
</evidence>
<protein>
    <submittedName>
        <fullName evidence="2">DUF3883 domain-containing protein</fullName>
    </submittedName>
</protein>
<proteinExistence type="predicted"/>